<dbReference type="Proteomes" id="UP000499080">
    <property type="component" value="Unassembled WGS sequence"/>
</dbReference>
<keyword evidence="3" id="KW-1185">Reference proteome</keyword>
<protein>
    <submittedName>
        <fullName evidence="1">Uncharacterized protein</fullName>
    </submittedName>
</protein>
<name>A0A4Y2QND2_ARAVE</name>
<organism evidence="1 3">
    <name type="scientific">Araneus ventricosus</name>
    <name type="common">Orbweaver spider</name>
    <name type="synonym">Epeira ventricosa</name>
    <dbReference type="NCBI Taxonomy" id="182803"/>
    <lineage>
        <taxon>Eukaryota</taxon>
        <taxon>Metazoa</taxon>
        <taxon>Ecdysozoa</taxon>
        <taxon>Arthropoda</taxon>
        <taxon>Chelicerata</taxon>
        <taxon>Arachnida</taxon>
        <taxon>Araneae</taxon>
        <taxon>Araneomorphae</taxon>
        <taxon>Entelegynae</taxon>
        <taxon>Araneoidea</taxon>
        <taxon>Araneidae</taxon>
        <taxon>Araneus</taxon>
    </lineage>
</organism>
<accession>A0A4Y2QND2</accession>
<dbReference type="EMBL" id="BGPR01014353">
    <property type="protein sequence ID" value="GBN64845.1"/>
    <property type="molecule type" value="Genomic_DNA"/>
</dbReference>
<gene>
    <name evidence="1" type="ORF">AVEN_192869_1</name>
    <name evidence="2" type="ORF">AVEN_74598_1</name>
</gene>
<evidence type="ECO:0000313" key="1">
    <source>
        <dbReference type="EMBL" id="GBN64831.1"/>
    </source>
</evidence>
<reference evidence="1 3" key="1">
    <citation type="journal article" date="2019" name="Sci. Rep.">
        <title>Orb-weaving spider Araneus ventricosus genome elucidates the spidroin gene catalogue.</title>
        <authorList>
            <person name="Kono N."/>
            <person name="Nakamura H."/>
            <person name="Ohtoshi R."/>
            <person name="Moran D.A.P."/>
            <person name="Shinohara A."/>
            <person name="Yoshida Y."/>
            <person name="Fujiwara M."/>
            <person name="Mori M."/>
            <person name="Tomita M."/>
            <person name="Arakawa K."/>
        </authorList>
    </citation>
    <scope>NUCLEOTIDE SEQUENCE [LARGE SCALE GENOMIC DNA]</scope>
</reference>
<proteinExistence type="predicted"/>
<dbReference type="EMBL" id="BGPR01014349">
    <property type="protein sequence ID" value="GBN64831.1"/>
    <property type="molecule type" value="Genomic_DNA"/>
</dbReference>
<comment type="caution">
    <text evidence="1">The sequence shown here is derived from an EMBL/GenBank/DDBJ whole genome shotgun (WGS) entry which is preliminary data.</text>
</comment>
<dbReference type="AlphaFoldDB" id="A0A4Y2QND2"/>
<evidence type="ECO:0000313" key="3">
    <source>
        <dbReference type="Proteomes" id="UP000499080"/>
    </source>
</evidence>
<evidence type="ECO:0000313" key="2">
    <source>
        <dbReference type="EMBL" id="GBN64845.1"/>
    </source>
</evidence>
<sequence length="111" mass="13119">MLLLLSLHLSKWDSPPRFLKTHFPSLLFVVFAFAREPRSPSPRSHFSFMTHHSKRIKTEDEIRNFSTAPRQFSSDLHIDEGFWNCVERSHHEYPALGFLHKYVSIEVQEIP</sequence>